<dbReference type="AlphaFoldDB" id="K1XHY9"/>
<sequence>MGKEWVLERDGEVLEVLPAWFFKVKLKDVDTLVRCKKSWRMSQSNISIIIWDRVKLEINQYDMSQWRIVFRYNDYKK</sequence>
<evidence type="ECO:0000256" key="4">
    <source>
        <dbReference type="PROSITE-ProRule" id="PRU00181"/>
    </source>
</evidence>
<name>K1XHY9_9BACT</name>
<reference evidence="6" key="1">
    <citation type="journal article" date="2012" name="Science">
        <title>Fermentation, hydrogen, and sulfur metabolism in multiple uncultivated bacterial phyla.</title>
        <authorList>
            <person name="Wrighton K.C."/>
            <person name="Thomas B.C."/>
            <person name="Sharon I."/>
            <person name="Miller C.S."/>
            <person name="Castelle C.J."/>
            <person name="VerBerkmoes N.C."/>
            <person name="Wilkins M.J."/>
            <person name="Hettich R.L."/>
            <person name="Lipton M.S."/>
            <person name="Williams K.H."/>
            <person name="Long P.E."/>
            <person name="Banfield J.F."/>
        </authorList>
    </citation>
    <scope>NUCLEOTIDE SEQUENCE [LARGE SCALE GENOMIC DNA]</scope>
</reference>
<dbReference type="SUPFAM" id="SSF50249">
    <property type="entry name" value="Nucleic acid-binding proteins"/>
    <property type="match status" value="1"/>
</dbReference>
<gene>
    <name evidence="6" type="primary">infA</name>
    <name evidence="6" type="ORF">ACD_80C00168G0003</name>
</gene>
<dbReference type="Gene3D" id="2.40.50.140">
    <property type="entry name" value="Nucleic acid-binding proteins"/>
    <property type="match status" value="1"/>
</dbReference>
<dbReference type="InterPro" id="IPR012340">
    <property type="entry name" value="NA-bd_OB-fold"/>
</dbReference>
<dbReference type="InterPro" id="IPR006196">
    <property type="entry name" value="RNA-binding_domain_S1_IF1"/>
</dbReference>
<dbReference type="GO" id="GO:0003723">
    <property type="term" value="F:RNA binding"/>
    <property type="evidence" value="ECO:0007669"/>
    <property type="project" value="InterPro"/>
</dbReference>
<protein>
    <submittedName>
        <fullName evidence="6">Translation initiation factor IF-1</fullName>
    </submittedName>
</protein>
<evidence type="ECO:0000313" key="6">
    <source>
        <dbReference type="EMBL" id="EKD24692.1"/>
    </source>
</evidence>
<evidence type="ECO:0000256" key="3">
    <source>
        <dbReference type="ARBA" id="ARBA00022917"/>
    </source>
</evidence>
<dbReference type="GO" id="GO:0005829">
    <property type="term" value="C:cytosol"/>
    <property type="evidence" value="ECO:0007669"/>
    <property type="project" value="TreeGrafter"/>
</dbReference>
<evidence type="ECO:0000259" key="5">
    <source>
        <dbReference type="PROSITE" id="PS50832"/>
    </source>
</evidence>
<keyword evidence="3 4" id="KW-0648">Protein biosynthesis</keyword>
<accession>K1XHY9</accession>
<feature type="domain" description="S1-like" evidence="5">
    <location>
        <begin position="1"/>
        <end position="73"/>
    </location>
</feature>
<dbReference type="GO" id="GO:0043022">
    <property type="term" value="F:ribosome binding"/>
    <property type="evidence" value="ECO:0007669"/>
    <property type="project" value="TreeGrafter"/>
</dbReference>
<comment type="caution">
    <text evidence="6">The sequence shown here is derived from an EMBL/GenBank/DDBJ whole genome shotgun (WGS) entry which is preliminary data.</text>
</comment>
<comment type="similarity">
    <text evidence="1">Belongs to the IF-1 family.</text>
</comment>
<dbReference type="InterPro" id="IPR004368">
    <property type="entry name" value="TIF_IF1"/>
</dbReference>
<organism evidence="6">
    <name type="scientific">uncultured bacterium</name>
    <name type="common">gcode 4</name>
    <dbReference type="NCBI Taxonomy" id="1234023"/>
    <lineage>
        <taxon>Bacteria</taxon>
        <taxon>environmental samples</taxon>
    </lineage>
</organism>
<dbReference type="PANTHER" id="PTHR33370:SF1">
    <property type="entry name" value="TRANSLATION INITIATION FACTOR IF-1, CHLOROPLASTIC"/>
    <property type="match status" value="1"/>
</dbReference>
<keyword evidence="2 4" id="KW-0396">Initiation factor</keyword>
<evidence type="ECO:0000256" key="1">
    <source>
        <dbReference type="ARBA" id="ARBA00010939"/>
    </source>
</evidence>
<dbReference type="EMBL" id="AMFJ01036175">
    <property type="protein sequence ID" value="EKD24692.1"/>
    <property type="molecule type" value="Genomic_DNA"/>
</dbReference>
<dbReference type="PANTHER" id="PTHR33370">
    <property type="entry name" value="TRANSLATION INITIATION FACTOR IF-1, CHLOROPLASTIC"/>
    <property type="match status" value="1"/>
</dbReference>
<proteinExistence type="inferred from homology"/>
<dbReference type="PROSITE" id="PS50832">
    <property type="entry name" value="S1_IF1_TYPE"/>
    <property type="match status" value="1"/>
</dbReference>
<dbReference type="GO" id="GO:0003743">
    <property type="term" value="F:translation initiation factor activity"/>
    <property type="evidence" value="ECO:0007669"/>
    <property type="project" value="UniProtKB-UniRule"/>
</dbReference>
<evidence type="ECO:0000256" key="2">
    <source>
        <dbReference type="ARBA" id="ARBA00022540"/>
    </source>
</evidence>